<evidence type="ECO:0000256" key="1">
    <source>
        <dbReference type="ARBA" id="ARBA00005049"/>
    </source>
</evidence>
<dbReference type="SUPFAM" id="SSF52733">
    <property type="entry name" value="Nicotinate mononucleotide:5,6-dimethylbenzimidazole phosphoribosyltransferase (CobT)"/>
    <property type="match status" value="1"/>
</dbReference>
<dbReference type="PANTHER" id="PTHR43463">
    <property type="entry name" value="NICOTINATE-NUCLEOTIDE--DIMETHYLBENZIMIDAZOLE PHOSPHORIBOSYLTRANSFERASE"/>
    <property type="match status" value="1"/>
</dbReference>
<dbReference type="Pfam" id="PF02277">
    <property type="entry name" value="DBI_PRT"/>
    <property type="match status" value="1"/>
</dbReference>
<organism evidence="10 11">
    <name type="scientific">Aquincola agrisoli</name>
    <dbReference type="NCBI Taxonomy" id="3119538"/>
    <lineage>
        <taxon>Bacteria</taxon>
        <taxon>Pseudomonadati</taxon>
        <taxon>Pseudomonadota</taxon>
        <taxon>Betaproteobacteria</taxon>
        <taxon>Burkholderiales</taxon>
        <taxon>Sphaerotilaceae</taxon>
        <taxon>Aquincola</taxon>
    </lineage>
</organism>
<dbReference type="CDD" id="cd02439">
    <property type="entry name" value="DMB-PRT_CobT"/>
    <property type="match status" value="1"/>
</dbReference>
<dbReference type="GO" id="GO:0008939">
    <property type="term" value="F:nicotinate-nucleotide-dimethylbenzimidazole phosphoribosyltransferase activity"/>
    <property type="evidence" value="ECO:0007669"/>
    <property type="project" value="UniProtKB-EC"/>
</dbReference>
<evidence type="ECO:0000256" key="7">
    <source>
        <dbReference type="ARBA" id="ARBA00022679"/>
    </source>
</evidence>
<evidence type="ECO:0000256" key="5">
    <source>
        <dbReference type="ARBA" id="ARBA00022573"/>
    </source>
</evidence>
<dbReference type="AlphaFoldDB" id="A0AAW9QLC3"/>
<evidence type="ECO:0000256" key="8">
    <source>
        <dbReference type="ARBA" id="ARBA00030686"/>
    </source>
</evidence>
<dbReference type="InterPro" id="IPR003200">
    <property type="entry name" value="Nict_dMeBzImd_PRibTrfase"/>
</dbReference>
<evidence type="ECO:0000256" key="6">
    <source>
        <dbReference type="ARBA" id="ARBA00022676"/>
    </source>
</evidence>
<dbReference type="InterPro" id="IPR036087">
    <property type="entry name" value="Nict_dMeBzImd_PRibTrfase_sf"/>
</dbReference>
<dbReference type="EC" id="2.4.2.21" evidence="3"/>
<keyword evidence="11" id="KW-1185">Reference proteome</keyword>
<protein>
    <recommendedName>
        <fullName evidence="4">Nicotinate-nucleotide--dimethylbenzimidazole phosphoribosyltransferase</fullName>
        <ecNumber evidence="3">2.4.2.21</ecNumber>
    </recommendedName>
    <alternativeName>
        <fullName evidence="8">N(1)-alpha-phosphoribosyltransferase</fullName>
    </alternativeName>
</protein>
<keyword evidence="7 10" id="KW-0808">Transferase</keyword>
<evidence type="ECO:0000313" key="11">
    <source>
        <dbReference type="Proteomes" id="UP001336250"/>
    </source>
</evidence>
<evidence type="ECO:0000313" key="10">
    <source>
        <dbReference type="EMBL" id="MEF7616409.1"/>
    </source>
</evidence>
<evidence type="ECO:0000256" key="4">
    <source>
        <dbReference type="ARBA" id="ARBA00015486"/>
    </source>
</evidence>
<evidence type="ECO:0000256" key="2">
    <source>
        <dbReference type="ARBA" id="ARBA00007110"/>
    </source>
</evidence>
<dbReference type="Proteomes" id="UP001336250">
    <property type="component" value="Unassembled WGS sequence"/>
</dbReference>
<evidence type="ECO:0000256" key="3">
    <source>
        <dbReference type="ARBA" id="ARBA00011991"/>
    </source>
</evidence>
<comment type="pathway">
    <text evidence="1">Nucleoside biosynthesis; alpha-ribazole biosynthesis; alpha-ribazole from 5,6-dimethylbenzimidazole: step 1/2.</text>
</comment>
<dbReference type="PANTHER" id="PTHR43463:SF1">
    <property type="entry name" value="NICOTINATE-NUCLEOTIDE--DIMETHYLBENZIMIDAZOLE PHOSPHORIBOSYLTRANSFERASE"/>
    <property type="match status" value="1"/>
</dbReference>
<dbReference type="Gene3D" id="3.40.50.10210">
    <property type="match status" value="1"/>
</dbReference>
<keyword evidence="5" id="KW-0169">Cobalamin biosynthesis</keyword>
<gene>
    <name evidence="10" type="ORF">V4F39_21010</name>
</gene>
<comment type="similarity">
    <text evidence="2">Belongs to the CobT family.</text>
</comment>
<dbReference type="RefSeq" id="WP_332291896.1">
    <property type="nucleotide sequence ID" value="NZ_JAZIBG010000044.1"/>
</dbReference>
<dbReference type="Gene3D" id="1.10.1610.10">
    <property type="match status" value="1"/>
</dbReference>
<evidence type="ECO:0000256" key="9">
    <source>
        <dbReference type="ARBA" id="ARBA00047340"/>
    </source>
</evidence>
<sequence length="374" mass="39433">MPVNRSLISPTSSALLESALRDKLQRRSETTGSLGELEPLAIRLGLMQNTLKPRLRDPQVVLFASDHGLAVDGLAKAHQRSTREQVLQLLSAQLPVAVFARIQGMELSVVDCGVAETLLPHDRLLMRKIAHGTRNSRVGPAMTVDQAHAAIRAGMEIGDALKGNLVVCAGIGVGSHESAALVLSRLTDSSVRELLIEGPQMNQDDLSHLLAVVQSAQGRHRDISDPVEVLAAFGGFEIAMMVGVMLVSASKRHLVMVDGMAACAALMVASRIAAPVTDYCVFCRSHSHQGLDEALQLFRASALLELGMESTDGTGATLAWPLVRSAAALLTEVAEGEDPGPSRPLVMHTAEGGLLISTDSATAPGPLGTPDVAL</sequence>
<reference evidence="10 11" key="1">
    <citation type="submission" date="2024-02" db="EMBL/GenBank/DDBJ databases">
        <title>Genome sequence of Aquincola sp. MAHUQ-54.</title>
        <authorList>
            <person name="Huq M.A."/>
        </authorList>
    </citation>
    <scope>NUCLEOTIDE SEQUENCE [LARGE SCALE GENOMIC DNA]</scope>
    <source>
        <strain evidence="10 11">MAHUQ-54</strain>
    </source>
</reference>
<keyword evidence="6 10" id="KW-0328">Glycosyltransferase</keyword>
<dbReference type="EMBL" id="JAZIBG010000044">
    <property type="protein sequence ID" value="MEF7616409.1"/>
    <property type="molecule type" value="Genomic_DNA"/>
</dbReference>
<dbReference type="InterPro" id="IPR023195">
    <property type="entry name" value="Nict_dMeBzImd_PRibTrfase_N"/>
</dbReference>
<name>A0AAW9QLC3_9BURK</name>
<accession>A0AAW9QLC3</accession>
<comment type="catalytic activity">
    <reaction evidence="9">
        <text>5,6-dimethylbenzimidazole + nicotinate beta-D-ribonucleotide = alpha-ribazole 5'-phosphate + nicotinate + H(+)</text>
        <dbReference type="Rhea" id="RHEA:11196"/>
        <dbReference type="ChEBI" id="CHEBI:15378"/>
        <dbReference type="ChEBI" id="CHEBI:15890"/>
        <dbReference type="ChEBI" id="CHEBI:32544"/>
        <dbReference type="ChEBI" id="CHEBI:57502"/>
        <dbReference type="ChEBI" id="CHEBI:57918"/>
        <dbReference type="EC" id="2.4.2.21"/>
    </reaction>
</comment>
<proteinExistence type="inferred from homology"/>
<dbReference type="GO" id="GO:0009236">
    <property type="term" value="P:cobalamin biosynthetic process"/>
    <property type="evidence" value="ECO:0007669"/>
    <property type="project" value="UniProtKB-KW"/>
</dbReference>
<comment type="caution">
    <text evidence="10">The sequence shown here is derived from an EMBL/GenBank/DDBJ whole genome shotgun (WGS) entry which is preliminary data.</text>
</comment>